<name>A0A318H0T4_9BURK</name>
<keyword evidence="9" id="KW-1185">Reference proteome</keyword>
<evidence type="ECO:0000256" key="5">
    <source>
        <dbReference type="ARBA" id="ARBA00022729"/>
    </source>
</evidence>
<sequence>MTMSTSLPPCGPLLPTDAVPAPASAAPACAAPADPRRRDFVRRGAAAALVAAPALSWPGGVWAAGSDAPELREVRVGFIPLTDCASLVMASVLKLDEKHGIRIRLSKEPSWPVIRDKLASGELDAAHALYGLVYGMHLGAGGPKTDMAVLMTLNNNGQGITLSKALAQRGAIDGPTLARQVLGERREFTFAQTFPTGTHAMWLFYWLAAHGIHPLRDARIITVPPPQMVARMQAGNMDGYCVGEPWNHRAIADGVGITAATSQQVWPDHPEKVLGCTAAFVQRHPNTARALIMATLEASRWIDASQANRLKTAAVIAAPAHVNTSVDTISERILGHYQNGLGRTWDDANFMRFFNDGAVNYPYLSDGMWFITQHKRWGLMKGDVGDNGVMLRQLNRAGRDRTAVFGEADYQSVARAINQTTLYRQAASQLKINLPSSDLRSSRLIDGKVWDGQRPAEYAASFAIRAS</sequence>
<evidence type="ECO:0000256" key="7">
    <source>
        <dbReference type="ARBA" id="ARBA00024031"/>
    </source>
</evidence>
<dbReference type="PANTHER" id="PTHR30024">
    <property type="entry name" value="ALIPHATIC SULFONATES-BINDING PROTEIN-RELATED"/>
    <property type="match status" value="1"/>
</dbReference>
<organism evidence="8 9">
    <name type="scientific">Sphaerotilus hippei</name>
    <dbReference type="NCBI Taxonomy" id="744406"/>
    <lineage>
        <taxon>Bacteria</taxon>
        <taxon>Pseudomonadati</taxon>
        <taxon>Pseudomonadota</taxon>
        <taxon>Betaproteobacteria</taxon>
        <taxon>Burkholderiales</taxon>
        <taxon>Sphaerotilaceae</taxon>
        <taxon>Sphaerotilus</taxon>
    </lineage>
</organism>
<dbReference type="InterPro" id="IPR044527">
    <property type="entry name" value="NrtA/CpmA_ABC-bd_dom"/>
</dbReference>
<comment type="subcellular location">
    <subcellularLocation>
        <location evidence="1">Endomembrane system</location>
    </subcellularLocation>
</comment>
<evidence type="ECO:0000313" key="9">
    <source>
        <dbReference type="Proteomes" id="UP000247811"/>
    </source>
</evidence>
<evidence type="ECO:0000256" key="6">
    <source>
        <dbReference type="ARBA" id="ARBA00023136"/>
    </source>
</evidence>
<dbReference type="GO" id="GO:0012505">
    <property type="term" value="C:endomembrane system"/>
    <property type="evidence" value="ECO:0007669"/>
    <property type="project" value="UniProtKB-SubCell"/>
</dbReference>
<evidence type="ECO:0000256" key="4">
    <source>
        <dbReference type="ARBA" id="ARBA00022519"/>
    </source>
</evidence>
<evidence type="ECO:0000313" key="8">
    <source>
        <dbReference type="EMBL" id="PXW95799.1"/>
    </source>
</evidence>
<dbReference type="EMBL" id="QJJS01000008">
    <property type="protein sequence ID" value="PXW95799.1"/>
    <property type="molecule type" value="Genomic_DNA"/>
</dbReference>
<keyword evidence="3" id="KW-1003">Cell membrane</keyword>
<dbReference type="CDD" id="cd13553">
    <property type="entry name" value="PBP2_NrtA_CpmA_like"/>
    <property type="match status" value="1"/>
</dbReference>
<comment type="similarity">
    <text evidence="7">Belongs to the CmpA/NrtA family.</text>
</comment>
<dbReference type="InterPro" id="IPR006311">
    <property type="entry name" value="TAT_signal"/>
</dbReference>
<reference evidence="8 9" key="1">
    <citation type="submission" date="2018-05" db="EMBL/GenBank/DDBJ databases">
        <title>Genomic Encyclopedia of Type Strains, Phase IV (KMG-IV): sequencing the most valuable type-strain genomes for metagenomic binning, comparative biology and taxonomic classification.</title>
        <authorList>
            <person name="Goeker M."/>
        </authorList>
    </citation>
    <scope>NUCLEOTIDE SEQUENCE [LARGE SCALE GENOMIC DNA]</scope>
    <source>
        <strain evidence="8 9">DSM 566</strain>
    </source>
</reference>
<dbReference type="PANTHER" id="PTHR30024:SF7">
    <property type="entry name" value="NITRATE_NITRITE BINDING PROTEIN NRTA"/>
    <property type="match status" value="1"/>
</dbReference>
<keyword evidence="4" id="KW-0997">Cell inner membrane</keyword>
<dbReference type="SUPFAM" id="SSF53850">
    <property type="entry name" value="Periplasmic binding protein-like II"/>
    <property type="match status" value="1"/>
</dbReference>
<evidence type="ECO:0000256" key="1">
    <source>
        <dbReference type="ARBA" id="ARBA00004308"/>
    </source>
</evidence>
<keyword evidence="2" id="KW-0813">Transport</keyword>
<dbReference type="Proteomes" id="UP000247811">
    <property type="component" value="Unassembled WGS sequence"/>
</dbReference>
<evidence type="ECO:0000256" key="3">
    <source>
        <dbReference type="ARBA" id="ARBA00022475"/>
    </source>
</evidence>
<comment type="caution">
    <text evidence="8">The sequence shown here is derived from an EMBL/GenBank/DDBJ whole genome shotgun (WGS) entry which is preliminary data.</text>
</comment>
<dbReference type="Pfam" id="PF13379">
    <property type="entry name" value="NMT1_2"/>
    <property type="match status" value="1"/>
</dbReference>
<dbReference type="Gene3D" id="3.40.190.10">
    <property type="entry name" value="Periplasmic binding protein-like II"/>
    <property type="match status" value="2"/>
</dbReference>
<dbReference type="AlphaFoldDB" id="A0A318H0T4"/>
<gene>
    <name evidence="8" type="ORF">C7444_10858</name>
</gene>
<protein>
    <submittedName>
        <fullName evidence="8">Nitrate/nitrite transport system substrate-binding protein</fullName>
    </submittedName>
</protein>
<accession>A0A318H0T4</accession>
<evidence type="ECO:0000256" key="2">
    <source>
        <dbReference type="ARBA" id="ARBA00022448"/>
    </source>
</evidence>
<dbReference type="PROSITE" id="PS51318">
    <property type="entry name" value="TAT"/>
    <property type="match status" value="1"/>
</dbReference>
<keyword evidence="6" id="KW-0472">Membrane</keyword>
<keyword evidence="5" id="KW-0732">Signal</keyword>
<proteinExistence type="inferred from homology"/>